<accession>A0A382YC39</accession>
<dbReference type="PROSITE" id="PS00198">
    <property type="entry name" value="4FE4S_FER_1"/>
    <property type="match status" value="1"/>
</dbReference>
<gene>
    <name evidence="2" type="ORF">METZ01_LOCUS433285</name>
</gene>
<feature type="non-terminal residue" evidence="2">
    <location>
        <position position="264"/>
    </location>
</feature>
<name>A0A382YC39_9ZZZZ</name>
<dbReference type="PROSITE" id="PS51379">
    <property type="entry name" value="4FE4S_FER_2"/>
    <property type="match status" value="1"/>
</dbReference>
<evidence type="ECO:0000313" key="2">
    <source>
        <dbReference type="EMBL" id="SVD80431.1"/>
    </source>
</evidence>
<organism evidence="2">
    <name type="scientific">marine metagenome</name>
    <dbReference type="NCBI Taxonomy" id="408172"/>
    <lineage>
        <taxon>unclassified sequences</taxon>
        <taxon>metagenomes</taxon>
        <taxon>ecological metagenomes</taxon>
    </lineage>
</organism>
<dbReference type="InterPro" id="IPR017900">
    <property type="entry name" value="4Fe4S_Fe_S_CS"/>
</dbReference>
<dbReference type="Gene3D" id="3.30.70.20">
    <property type="match status" value="1"/>
</dbReference>
<dbReference type="EMBL" id="UINC01174354">
    <property type="protein sequence ID" value="SVD80431.1"/>
    <property type="molecule type" value="Genomic_DNA"/>
</dbReference>
<reference evidence="2" key="1">
    <citation type="submission" date="2018-05" db="EMBL/GenBank/DDBJ databases">
        <authorList>
            <person name="Lanie J.A."/>
            <person name="Ng W.-L."/>
            <person name="Kazmierczak K.M."/>
            <person name="Andrzejewski T.M."/>
            <person name="Davidsen T.M."/>
            <person name="Wayne K.J."/>
            <person name="Tettelin H."/>
            <person name="Glass J.I."/>
            <person name="Rusch D."/>
            <person name="Podicherti R."/>
            <person name="Tsui H.-C.T."/>
            <person name="Winkler M.E."/>
        </authorList>
    </citation>
    <scope>NUCLEOTIDE SEQUENCE</scope>
</reference>
<evidence type="ECO:0000259" key="1">
    <source>
        <dbReference type="PROSITE" id="PS51379"/>
    </source>
</evidence>
<feature type="non-terminal residue" evidence="2">
    <location>
        <position position="1"/>
    </location>
</feature>
<dbReference type="InterPro" id="IPR017896">
    <property type="entry name" value="4Fe4S_Fe-S-bd"/>
</dbReference>
<proteinExistence type="predicted"/>
<protein>
    <recommendedName>
        <fullName evidence="1">4Fe-4S ferredoxin-type domain-containing protein</fullName>
    </recommendedName>
</protein>
<dbReference type="AlphaFoldDB" id="A0A382YC39"/>
<sequence length="264" mass="29140">LRAEVDQLTSIGVAARDEFLHIIDKLPLAYNDVTAIYRSVEKKSPGNGGIFSIFVSDLCKGCGECVQVCGDHDALRMTQETPELNADLTTAQVFSRLLPDTNQKFLGLYQDESPEASREAALRNHLMVRRNYEALVSGDGACAGCGEKSVLRAAASVTEAYMRPMYHKKAARLREKASGLEESGVTRLEALKTLNEEEYNWFKRSVAHVVMGLGGENDEDTTHRLDQHGEISDLEIIDALVAVLRQDAFNHRDLQAIDGRMANG</sequence>
<dbReference type="SUPFAM" id="SSF54862">
    <property type="entry name" value="4Fe-4S ferredoxins"/>
    <property type="match status" value="1"/>
</dbReference>
<feature type="domain" description="4Fe-4S ferredoxin-type" evidence="1">
    <location>
        <begin position="49"/>
        <end position="80"/>
    </location>
</feature>